<dbReference type="InterPro" id="IPR011662">
    <property type="entry name" value="Secretin/TonB_short_N"/>
</dbReference>
<sequence length="150" mass="16949">MCALLIAVMTMLPVMQSGDPVYSFEFHDEPLERALYLISEKTGTDFLYESELTDGVMVRAVFREKPLRDILDELLEPEGLEARRIRTGIYVIRHSLRQHIRPLAEVPAGAGSRVDALRSEAMQPLVLPFSAAFDEPVPLSEIILRRSLPE</sequence>
<keyword evidence="6" id="KW-1185">Reference proteome</keyword>
<proteinExistence type="predicted"/>
<organism evidence="5 6">
    <name type="scientific">Natronogracilivirga saccharolytica</name>
    <dbReference type="NCBI Taxonomy" id="2812953"/>
    <lineage>
        <taxon>Bacteria</taxon>
        <taxon>Pseudomonadati</taxon>
        <taxon>Balneolota</taxon>
        <taxon>Balneolia</taxon>
        <taxon>Balneolales</taxon>
        <taxon>Cyclonatronaceae</taxon>
        <taxon>Natronogracilivirga</taxon>
    </lineage>
</organism>
<evidence type="ECO:0000313" key="6">
    <source>
        <dbReference type="Proteomes" id="UP000673975"/>
    </source>
</evidence>
<dbReference type="Gene3D" id="3.55.50.30">
    <property type="match status" value="1"/>
</dbReference>
<dbReference type="AlphaFoldDB" id="A0A8J7RLY7"/>
<evidence type="ECO:0000256" key="3">
    <source>
        <dbReference type="ARBA" id="ARBA00023237"/>
    </source>
</evidence>
<evidence type="ECO:0000259" key="4">
    <source>
        <dbReference type="SMART" id="SM00965"/>
    </source>
</evidence>
<keyword evidence="3" id="KW-0998">Cell outer membrane</keyword>
<reference evidence="5" key="1">
    <citation type="submission" date="2021-02" db="EMBL/GenBank/DDBJ databases">
        <title>Natronogracilivirga saccharolytica gen. nov. sp. nov. a new anaerobic, haloalkiliphilic carbohydrate-fermenting bacterium from soda lake and proposing of Cyclonatronumiaceae fam. nov. in the phylum Balneolaeota.</title>
        <authorList>
            <person name="Zhilina T.N."/>
            <person name="Sorokin D.Y."/>
            <person name="Zavarzina D.G."/>
            <person name="Toshchakov S.V."/>
            <person name="Kublanov I.V."/>
        </authorList>
    </citation>
    <scope>NUCLEOTIDE SEQUENCE</scope>
    <source>
        <strain evidence="5">Z-1702</strain>
    </source>
</reference>
<name>A0A8J7RLY7_9BACT</name>
<keyword evidence="2" id="KW-0472">Membrane</keyword>
<dbReference type="RefSeq" id="WP_210511444.1">
    <property type="nucleotide sequence ID" value="NZ_JAFIDN010000005.1"/>
</dbReference>
<evidence type="ECO:0000313" key="5">
    <source>
        <dbReference type="EMBL" id="MBP3192543.1"/>
    </source>
</evidence>
<accession>A0A8J7RLY7</accession>
<evidence type="ECO:0000256" key="1">
    <source>
        <dbReference type="ARBA" id="ARBA00022448"/>
    </source>
</evidence>
<gene>
    <name evidence="5" type="ORF">NATSA_07700</name>
</gene>
<feature type="domain" description="Secretin/TonB short N-terminal" evidence="4">
    <location>
        <begin position="44"/>
        <end position="95"/>
    </location>
</feature>
<dbReference type="EMBL" id="JAFIDN010000005">
    <property type="protein sequence ID" value="MBP3192543.1"/>
    <property type="molecule type" value="Genomic_DNA"/>
</dbReference>
<protein>
    <submittedName>
        <fullName evidence="5">STN domain-containing protein</fullName>
    </submittedName>
</protein>
<evidence type="ECO:0000256" key="2">
    <source>
        <dbReference type="ARBA" id="ARBA00023136"/>
    </source>
</evidence>
<dbReference type="GO" id="GO:0019867">
    <property type="term" value="C:outer membrane"/>
    <property type="evidence" value="ECO:0007669"/>
    <property type="project" value="InterPro"/>
</dbReference>
<dbReference type="Proteomes" id="UP000673975">
    <property type="component" value="Unassembled WGS sequence"/>
</dbReference>
<keyword evidence="1" id="KW-0813">Transport</keyword>
<comment type="caution">
    <text evidence="5">The sequence shown here is derived from an EMBL/GenBank/DDBJ whole genome shotgun (WGS) entry which is preliminary data.</text>
</comment>
<dbReference type="SMART" id="SM00965">
    <property type="entry name" value="STN"/>
    <property type="match status" value="1"/>
</dbReference>